<feature type="region of interest" description="Disordered" evidence="1">
    <location>
        <begin position="163"/>
        <end position="221"/>
    </location>
</feature>
<feature type="compositionally biased region" description="Low complexity" evidence="1">
    <location>
        <begin position="210"/>
        <end position="221"/>
    </location>
</feature>
<feature type="compositionally biased region" description="Basic and acidic residues" evidence="1">
    <location>
        <begin position="318"/>
        <end position="327"/>
    </location>
</feature>
<accession>A0A8J4AKU7</accession>
<dbReference type="RefSeq" id="WP_207129218.1">
    <property type="nucleotide sequence ID" value="NZ_BOPO01000149.1"/>
</dbReference>
<keyword evidence="3" id="KW-1185">Reference proteome</keyword>
<dbReference type="EMBL" id="BOPO01000149">
    <property type="protein sequence ID" value="GIL31647.1"/>
    <property type="molecule type" value="Genomic_DNA"/>
</dbReference>
<comment type="caution">
    <text evidence="2">The sequence shown here is derived from an EMBL/GenBank/DDBJ whole genome shotgun (WGS) entry which is preliminary data.</text>
</comment>
<dbReference type="Gene3D" id="1.20.1260.20">
    <property type="entry name" value="PPE superfamily"/>
    <property type="match status" value="1"/>
</dbReference>
<dbReference type="InterPro" id="IPR038332">
    <property type="entry name" value="PPE_sf"/>
</dbReference>
<proteinExistence type="predicted"/>
<evidence type="ECO:0000313" key="2">
    <source>
        <dbReference type="EMBL" id="GIL31647.1"/>
    </source>
</evidence>
<evidence type="ECO:0000256" key="1">
    <source>
        <dbReference type="SAM" id="MobiDB-lite"/>
    </source>
</evidence>
<dbReference type="AlphaFoldDB" id="A0A8J4AKU7"/>
<protein>
    <recommendedName>
        <fullName evidence="4">PPE domain-containing protein</fullName>
    </recommendedName>
</protein>
<evidence type="ECO:0000313" key="3">
    <source>
        <dbReference type="Proteomes" id="UP000614996"/>
    </source>
</evidence>
<feature type="region of interest" description="Disordered" evidence="1">
    <location>
        <begin position="291"/>
        <end position="348"/>
    </location>
</feature>
<name>A0A8J4AKU7_9ACTN</name>
<sequence>MDHVGDHSYQQYSHEQLRAMLDAAKPKEVEDTHVVAWHRVSRALADLTSALDATIDGGDWSGPAADEFHRRLSATKRCSSDAGDTSGRLSLGLNAVAHLVADAQAQMPDVPTKNILNANAVQPDGTVGASQGYLNQVPVRKHASDAAQVVMASLGSQMQVTTESTFPSQVAPAPADLPGNPSTSQVSLRHSTAGAGPSQVPPTGHGGTDGSTTTGGPVSTVQITAPHLHGTELAGAGVSMPAGAGGGTAPAGLAPGAVGAVPGAGAGALPPTPGIAVGSGLAAANGGPGNPRLAPGAAGEKPLAGRAGNPMLGSSAGRRADDPDEHTTWLTEDDMVWQARPATPGLIE</sequence>
<feature type="compositionally biased region" description="Polar residues" evidence="1">
    <location>
        <begin position="180"/>
        <end position="190"/>
    </location>
</feature>
<gene>
    <name evidence="2" type="ORF">NUM_69010</name>
</gene>
<dbReference type="Proteomes" id="UP000614996">
    <property type="component" value="Unassembled WGS sequence"/>
</dbReference>
<evidence type="ECO:0008006" key="4">
    <source>
        <dbReference type="Google" id="ProtNLM"/>
    </source>
</evidence>
<organism evidence="2 3">
    <name type="scientific">Actinocatenispora comari</name>
    <dbReference type="NCBI Taxonomy" id="2807577"/>
    <lineage>
        <taxon>Bacteria</taxon>
        <taxon>Bacillati</taxon>
        <taxon>Actinomycetota</taxon>
        <taxon>Actinomycetes</taxon>
        <taxon>Micromonosporales</taxon>
        <taxon>Micromonosporaceae</taxon>
        <taxon>Actinocatenispora</taxon>
    </lineage>
</organism>
<reference evidence="3" key="1">
    <citation type="journal article" date="2021" name="Int. J. Syst. Evol. Microbiol.">
        <title>Actinocatenispora comari sp. nov., an endophytic actinomycete isolated from aerial parts of Comarum salesowianum.</title>
        <authorList>
            <person name="Oyunbileg N."/>
            <person name="Iizaka Y."/>
            <person name="Hamada M."/>
            <person name="Davaapurev B.O."/>
            <person name="Fukumoto A."/>
            <person name="Tsetseg B."/>
            <person name="Kato F."/>
            <person name="Tamura T."/>
            <person name="Batkhuu J."/>
            <person name="Anzai Y."/>
        </authorList>
    </citation>
    <scope>NUCLEOTIDE SEQUENCE [LARGE SCALE GENOMIC DNA]</scope>
    <source>
        <strain evidence="3">NUM-2625</strain>
    </source>
</reference>